<dbReference type="Proteomes" id="UP000582016">
    <property type="component" value="Unassembled WGS sequence"/>
</dbReference>
<sequence>MPSTSEAGVRITLYQAPSDPHDILRAKDEIIAKLTARTTQLNADKEDLQARLTKRDNETAILENVTDEQAVEIRDLKSKIRLQGKQIKDLMSERHVSYSTIDGQAYEIGELKAQVSKQERELQDQGRENEDLETQLVIFRRVIDEDNISTSSGSSGTDYDLMDLSSDGDEEEQDIYPGNDISSITDNNILDNFRATNIESDQDGTMGYN</sequence>
<dbReference type="AlphaFoldDB" id="A0A8H5NGD4"/>
<evidence type="ECO:0000256" key="1">
    <source>
        <dbReference type="SAM" id="Coils"/>
    </source>
</evidence>
<dbReference type="EMBL" id="JAAOAQ010000132">
    <property type="protein sequence ID" value="KAF5565282.1"/>
    <property type="molecule type" value="Genomic_DNA"/>
</dbReference>
<organism evidence="3 4">
    <name type="scientific">Fusarium phyllophilum</name>
    <dbReference type="NCBI Taxonomy" id="47803"/>
    <lineage>
        <taxon>Eukaryota</taxon>
        <taxon>Fungi</taxon>
        <taxon>Dikarya</taxon>
        <taxon>Ascomycota</taxon>
        <taxon>Pezizomycotina</taxon>
        <taxon>Sordariomycetes</taxon>
        <taxon>Hypocreomycetidae</taxon>
        <taxon>Hypocreales</taxon>
        <taxon>Nectriaceae</taxon>
        <taxon>Fusarium</taxon>
        <taxon>Fusarium fujikuroi species complex</taxon>
    </lineage>
</organism>
<evidence type="ECO:0000313" key="3">
    <source>
        <dbReference type="EMBL" id="KAF5565282.1"/>
    </source>
</evidence>
<protein>
    <submittedName>
        <fullName evidence="3">Uncharacterized protein</fullName>
    </submittedName>
</protein>
<keyword evidence="4" id="KW-1185">Reference proteome</keyword>
<proteinExistence type="predicted"/>
<feature type="region of interest" description="Disordered" evidence="2">
    <location>
        <begin position="147"/>
        <end position="183"/>
    </location>
</feature>
<evidence type="ECO:0000313" key="4">
    <source>
        <dbReference type="Proteomes" id="UP000582016"/>
    </source>
</evidence>
<feature type="coiled-coil region" evidence="1">
    <location>
        <begin position="31"/>
        <end position="135"/>
    </location>
</feature>
<dbReference type="OrthoDB" id="5104574at2759"/>
<keyword evidence="1" id="KW-0175">Coiled coil</keyword>
<accession>A0A8H5NGD4</accession>
<gene>
    <name evidence="3" type="ORF">FPHYL_4344</name>
</gene>
<name>A0A8H5NGD4_9HYPO</name>
<evidence type="ECO:0000256" key="2">
    <source>
        <dbReference type="SAM" id="MobiDB-lite"/>
    </source>
</evidence>
<comment type="caution">
    <text evidence="3">The sequence shown here is derived from an EMBL/GenBank/DDBJ whole genome shotgun (WGS) entry which is preliminary data.</text>
</comment>
<reference evidence="3 4" key="1">
    <citation type="submission" date="2020-05" db="EMBL/GenBank/DDBJ databases">
        <title>Identification and distribution of gene clusters putatively required for synthesis of sphingolipid metabolism inhibitors in phylogenetically diverse species of the filamentous fungus Fusarium.</title>
        <authorList>
            <person name="Kim H.-S."/>
            <person name="Busman M."/>
            <person name="Brown D.W."/>
            <person name="Divon H."/>
            <person name="Uhlig S."/>
            <person name="Proctor R.H."/>
        </authorList>
    </citation>
    <scope>NUCLEOTIDE SEQUENCE [LARGE SCALE GENOMIC DNA]</scope>
    <source>
        <strain evidence="3 4">NRRL 13617</strain>
    </source>
</reference>